<evidence type="ECO:0000313" key="3">
    <source>
        <dbReference type="Proteomes" id="UP001066276"/>
    </source>
</evidence>
<organism evidence="2 3">
    <name type="scientific">Pleurodeles waltl</name>
    <name type="common">Iberian ribbed newt</name>
    <dbReference type="NCBI Taxonomy" id="8319"/>
    <lineage>
        <taxon>Eukaryota</taxon>
        <taxon>Metazoa</taxon>
        <taxon>Chordata</taxon>
        <taxon>Craniata</taxon>
        <taxon>Vertebrata</taxon>
        <taxon>Euteleostomi</taxon>
        <taxon>Amphibia</taxon>
        <taxon>Batrachia</taxon>
        <taxon>Caudata</taxon>
        <taxon>Salamandroidea</taxon>
        <taxon>Salamandridae</taxon>
        <taxon>Pleurodelinae</taxon>
        <taxon>Pleurodeles</taxon>
    </lineage>
</organism>
<proteinExistence type="predicted"/>
<dbReference type="EMBL" id="JANPWB010000003">
    <property type="protein sequence ID" value="KAJ1202478.1"/>
    <property type="molecule type" value="Genomic_DNA"/>
</dbReference>
<protein>
    <submittedName>
        <fullName evidence="2">Uncharacterized protein</fullName>
    </submittedName>
</protein>
<reference evidence="2" key="1">
    <citation type="journal article" date="2022" name="bioRxiv">
        <title>Sequencing and chromosome-scale assembly of the giantPleurodeles waltlgenome.</title>
        <authorList>
            <person name="Brown T."/>
            <person name="Elewa A."/>
            <person name="Iarovenko S."/>
            <person name="Subramanian E."/>
            <person name="Araus A.J."/>
            <person name="Petzold A."/>
            <person name="Susuki M."/>
            <person name="Suzuki K.-i.T."/>
            <person name="Hayashi T."/>
            <person name="Toyoda A."/>
            <person name="Oliveira C."/>
            <person name="Osipova E."/>
            <person name="Leigh N.D."/>
            <person name="Simon A."/>
            <person name="Yun M.H."/>
        </authorList>
    </citation>
    <scope>NUCLEOTIDE SEQUENCE</scope>
    <source>
        <strain evidence="2">20211129_DDA</strain>
        <tissue evidence="2">Liver</tissue>
    </source>
</reference>
<dbReference type="Proteomes" id="UP001066276">
    <property type="component" value="Chromosome 2_1"/>
</dbReference>
<evidence type="ECO:0000256" key="1">
    <source>
        <dbReference type="SAM" id="MobiDB-lite"/>
    </source>
</evidence>
<accession>A0AAV7VQB0</accession>
<sequence length="68" mass="7423">MAPLSATSRTPPKCSMLPCGLNPLTGGAGTSKSNIRKRARIQNPKRQPQFVRSRGSIMYAARPRADRL</sequence>
<evidence type="ECO:0000313" key="2">
    <source>
        <dbReference type="EMBL" id="KAJ1202478.1"/>
    </source>
</evidence>
<gene>
    <name evidence="2" type="ORF">NDU88_006278</name>
</gene>
<dbReference type="AlphaFoldDB" id="A0AAV7VQB0"/>
<comment type="caution">
    <text evidence="2">The sequence shown here is derived from an EMBL/GenBank/DDBJ whole genome shotgun (WGS) entry which is preliminary data.</text>
</comment>
<name>A0AAV7VQB0_PLEWA</name>
<keyword evidence="3" id="KW-1185">Reference proteome</keyword>
<feature type="region of interest" description="Disordered" evidence="1">
    <location>
        <begin position="25"/>
        <end position="52"/>
    </location>
</feature>